<evidence type="ECO:0000259" key="2">
    <source>
        <dbReference type="Pfam" id="PF16010"/>
    </source>
</evidence>
<reference evidence="3 4" key="1">
    <citation type="journal article" date="2014" name="Genome Announc.">
        <title>Draft genome sequence of the pathogenic fungus Scedosporium apiospermum.</title>
        <authorList>
            <person name="Vandeputte P."/>
            <person name="Ghamrawi S."/>
            <person name="Rechenmann M."/>
            <person name="Iltis A."/>
            <person name="Giraud S."/>
            <person name="Fleury M."/>
            <person name="Thornton C."/>
            <person name="Delhaes L."/>
            <person name="Meyer W."/>
            <person name="Papon N."/>
            <person name="Bouchara J.P."/>
        </authorList>
    </citation>
    <scope>NUCLEOTIDE SEQUENCE [LARGE SCALE GENOMIC DNA]</scope>
    <source>
        <strain evidence="3 4">IHEM 14462</strain>
    </source>
</reference>
<feature type="signal peptide" evidence="1">
    <location>
        <begin position="1"/>
        <end position="24"/>
    </location>
</feature>
<dbReference type="OrthoDB" id="413885at2759"/>
<keyword evidence="1" id="KW-0732">Signal</keyword>
<dbReference type="CDD" id="cd09630">
    <property type="entry name" value="CDH_like_cytochrome"/>
    <property type="match status" value="1"/>
</dbReference>
<dbReference type="HOGENOM" id="CLU_077991_0_0_1"/>
<comment type="caution">
    <text evidence="3">The sequence shown here is derived from an EMBL/GenBank/DDBJ whole genome shotgun (WGS) entry which is preliminary data.</text>
</comment>
<name>A0A084G589_PSEDA</name>
<gene>
    <name evidence="3" type="ORF">SAPIO_CDS5714</name>
</gene>
<dbReference type="SUPFAM" id="SSF49344">
    <property type="entry name" value="CBD9-like"/>
    <property type="match status" value="1"/>
</dbReference>
<dbReference type="GeneID" id="27724786"/>
<dbReference type="InterPro" id="IPR053208">
    <property type="entry name" value="GMC_Oxidoreductase_CD"/>
</dbReference>
<evidence type="ECO:0000313" key="3">
    <source>
        <dbReference type="EMBL" id="KEZ42501.1"/>
    </source>
</evidence>
<accession>A0A084G589</accession>
<dbReference type="Proteomes" id="UP000028545">
    <property type="component" value="Unassembled WGS sequence"/>
</dbReference>
<evidence type="ECO:0000256" key="1">
    <source>
        <dbReference type="SAM" id="SignalP"/>
    </source>
</evidence>
<evidence type="ECO:0000313" key="4">
    <source>
        <dbReference type="Proteomes" id="UP000028545"/>
    </source>
</evidence>
<dbReference type="RefSeq" id="XP_016642300.1">
    <property type="nucleotide sequence ID" value="XM_016787985.1"/>
</dbReference>
<dbReference type="VEuPathDB" id="FungiDB:SAPIO_CDS5714"/>
<dbReference type="EMBL" id="JOWA01000099">
    <property type="protein sequence ID" value="KEZ42501.1"/>
    <property type="molecule type" value="Genomic_DNA"/>
</dbReference>
<keyword evidence="4" id="KW-1185">Reference proteome</keyword>
<dbReference type="InterPro" id="IPR015920">
    <property type="entry name" value="Cellobiose_DH-like_cyt"/>
</dbReference>
<feature type="chain" id="PRO_5001775454" description="Cellobiose dehydrogenase-like cytochrome domain-containing protein" evidence="1">
    <location>
        <begin position="25"/>
        <end position="208"/>
    </location>
</feature>
<dbReference type="KEGG" id="sapo:SAPIO_CDS5714"/>
<organism evidence="3 4">
    <name type="scientific">Pseudallescheria apiosperma</name>
    <name type="common">Scedosporium apiospermum</name>
    <dbReference type="NCBI Taxonomy" id="563466"/>
    <lineage>
        <taxon>Eukaryota</taxon>
        <taxon>Fungi</taxon>
        <taxon>Dikarya</taxon>
        <taxon>Ascomycota</taxon>
        <taxon>Pezizomycotina</taxon>
        <taxon>Sordariomycetes</taxon>
        <taxon>Hypocreomycetidae</taxon>
        <taxon>Microascales</taxon>
        <taxon>Microascaceae</taxon>
        <taxon>Scedosporium</taxon>
    </lineage>
</organism>
<proteinExistence type="predicted"/>
<sequence>MRLLRHLSVSTTVTLSLFARGCLGQYPDMIVGSYTDEETGINFDTWTAPPAENGDGGVTFGIVLPENATTNDTGEYIGYLVLTSFRWATDYFMPDPYSGDGSPTITYIRSSVNESRYELVYRCQNCFSWDDAQGENGGSSNSSEGEIMLGYAQAADGPTNPARPSEITLQYHTLGYAQWVVPVGNVTRGDYETWSELAREAAPGECEV</sequence>
<dbReference type="AlphaFoldDB" id="A0A084G589"/>
<protein>
    <recommendedName>
        <fullName evidence="2">Cellobiose dehydrogenase-like cytochrome domain-containing protein</fullName>
    </recommendedName>
</protein>
<dbReference type="PANTHER" id="PTHR47190:SF1">
    <property type="entry name" value="GLUCOSE-METHANOL-CHOLINE OXIDOREDUCTASE N-TERMINAL DOMAIN-CONTAINING PROTEIN"/>
    <property type="match status" value="1"/>
</dbReference>
<feature type="domain" description="Cellobiose dehydrogenase-like cytochrome" evidence="2">
    <location>
        <begin position="81"/>
        <end position="192"/>
    </location>
</feature>
<dbReference type="Pfam" id="PF16010">
    <property type="entry name" value="CDH-cyt"/>
    <property type="match status" value="1"/>
</dbReference>
<dbReference type="Gene3D" id="2.60.40.1210">
    <property type="entry name" value="Cellobiose dehydrogenase, cytochrome domain"/>
    <property type="match status" value="2"/>
</dbReference>
<dbReference type="PANTHER" id="PTHR47190">
    <property type="entry name" value="DEHYDROGENASE, PUTATIVE-RELATED"/>
    <property type="match status" value="1"/>
</dbReference>